<dbReference type="Pfam" id="PF00089">
    <property type="entry name" value="Trypsin"/>
    <property type="match status" value="1"/>
</dbReference>
<accession>A0A7W9KAE9</accession>
<keyword evidence="2" id="KW-1015">Disulfide bond</keyword>
<dbReference type="InterPro" id="IPR018114">
    <property type="entry name" value="TRYPSIN_HIS"/>
</dbReference>
<evidence type="ECO:0000256" key="1">
    <source>
        <dbReference type="ARBA" id="ARBA00007664"/>
    </source>
</evidence>
<dbReference type="PROSITE" id="PS00134">
    <property type="entry name" value="TRYPSIN_HIS"/>
    <property type="match status" value="1"/>
</dbReference>
<keyword evidence="3" id="KW-0732">Signal</keyword>
<dbReference type="PRINTS" id="PR00722">
    <property type="entry name" value="CHYMOTRYPSIN"/>
</dbReference>
<reference evidence="5 6" key="1">
    <citation type="submission" date="2020-08" db="EMBL/GenBank/DDBJ databases">
        <title>Sequencing the genomes of 1000 actinobacteria strains.</title>
        <authorList>
            <person name="Klenk H.-P."/>
        </authorList>
    </citation>
    <scope>NUCLEOTIDE SEQUENCE [LARGE SCALE GENOMIC DNA]</scope>
    <source>
        <strain evidence="5 6">DSM 43851</strain>
    </source>
</reference>
<dbReference type="InterPro" id="IPR001314">
    <property type="entry name" value="Peptidase_S1A"/>
</dbReference>
<dbReference type="CDD" id="cd00190">
    <property type="entry name" value="Tryp_SPc"/>
    <property type="match status" value="1"/>
</dbReference>
<evidence type="ECO:0000313" key="5">
    <source>
        <dbReference type="EMBL" id="MBB5888975.1"/>
    </source>
</evidence>
<dbReference type="GO" id="GO:0004252">
    <property type="term" value="F:serine-type endopeptidase activity"/>
    <property type="evidence" value="ECO:0007669"/>
    <property type="project" value="InterPro"/>
</dbReference>
<organism evidence="5 6">
    <name type="scientific">Kutzneria kofuensis</name>
    <dbReference type="NCBI Taxonomy" id="103725"/>
    <lineage>
        <taxon>Bacteria</taxon>
        <taxon>Bacillati</taxon>
        <taxon>Actinomycetota</taxon>
        <taxon>Actinomycetes</taxon>
        <taxon>Pseudonocardiales</taxon>
        <taxon>Pseudonocardiaceae</taxon>
        <taxon>Kutzneria</taxon>
    </lineage>
</organism>
<evidence type="ECO:0000313" key="6">
    <source>
        <dbReference type="Proteomes" id="UP000585638"/>
    </source>
</evidence>
<dbReference type="InterPro" id="IPR043504">
    <property type="entry name" value="Peptidase_S1_PA_chymotrypsin"/>
</dbReference>
<feature type="domain" description="Peptidase S1" evidence="4">
    <location>
        <begin position="27"/>
        <end position="251"/>
    </location>
</feature>
<dbReference type="FunFam" id="2.40.10.10:FF:000068">
    <property type="entry name" value="transmembrane protease serine 2"/>
    <property type="match status" value="1"/>
</dbReference>
<sequence>MRKRCLTFALLVGAAATLGSTAPAAAIVGGTDATETYGFMASMQSKNGNHHCGASLISPRWLVTAGHCVTDPDTLGVENPAQWQFRIGSTDRTQGGELVEADRFVRHEGWDTNLHNDIALVHLAKPVHATPIAIGAGPPTGAKIREMGWGSTCMTHGCDDPVTLQQLDTTTADPSACGAGFDSERQLCTDNKGGTANACYGDSGGPAVVEAGGRWLLVGATSHGQSHPCVEKAGIYTSVPFYADWIAAHTE</sequence>
<dbReference type="Proteomes" id="UP000585638">
    <property type="component" value="Unassembled WGS sequence"/>
</dbReference>
<dbReference type="RefSeq" id="WP_184857554.1">
    <property type="nucleotide sequence ID" value="NZ_BAAAWY010000013.1"/>
</dbReference>
<keyword evidence="6" id="KW-1185">Reference proteome</keyword>
<feature type="chain" id="PRO_5031138760" evidence="3">
    <location>
        <begin position="25"/>
        <end position="251"/>
    </location>
</feature>
<dbReference type="GO" id="GO:0006508">
    <property type="term" value="P:proteolysis"/>
    <property type="evidence" value="ECO:0007669"/>
    <property type="project" value="UniProtKB-KW"/>
</dbReference>
<dbReference type="InterPro" id="IPR001254">
    <property type="entry name" value="Trypsin_dom"/>
</dbReference>
<dbReference type="SUPFAM" id="SSF50494">
    <property type="entry name" value="Trypsin-like serine proteases"/>
    <property type="match status" value="1"/>
</dbReference>
<feature type="signal peptide" evidence="3">
    <location>
        <begin position="1"/>
        <end position="24"/>
    </location>
</feature>
<proteinExistence type="inferred from homology"/>
<name>A0A7W9KAE9_9PSEU</name>
<comment type="similarity">
    <text evidence="1">Belongs to the peptidase S1 family.</text>
</comment>
<dbReference type="InterPro" id="IPR050430">
    <property type="entry name" value="Peptidase_S1"/>
</dbReference>
<dbReference type="AlphaFoldDB" id="A0A7W9KAE9"/>
<comment type="caution">
    <text evidence="5">The sequence shown here is derived from an EMBL/GenBank/DDBJ whole genome shotgun (WGS) entry which is preliminary data.</text>
</comment>
<evidence type="ECO:0000256" key="3">
    <source>
        <dbReference type="SAM" id="SignalP"/>
    </source>
</evidence>
<keyword evidence="5" id="KW-0645">Protease</keyword>
<dbReference type="PANTHER" id="PTHR24276:SF98">
    <property type="entry name" value="FI18310P1-RELATED"/>
    <property type="match status" value="1"/>
</dbReference>
<evidence type="ECO:0000259" key="4">
    <source>
        <dbReference type="PROSITE" id="PS50240"/>
    </source>
</evidence>
<keyword evidence="5" id="KW-0378">Hydrolase</keyword>
<dbReference type="SMART" id="SM00020">
    <property type="entry name" value="Tryp_SPc"/>
    <property type="match status" value="1"/>
</dbReference>
<dbReference type="EMBL" id="JACHIR010000001">
    <property type="protein sequence ID" value="MBB5888975.1"/>
    <property type="molecule type" value="Genomic_DNA"/>
</dbReference>
<evidence type="ECO:0000256" key="2">
    <source>
        <dbReference type="ARBA" id="ARBA00023157"/>
    </source>
</evidence>
<dbReference type="PANTHER" id="PTHR24276">
    <property type="entry name" value="POLYSERASE-RELATED"/>
    <property type="match status" value="1"/>
</dbReference>
<gene>
    <name evidence="5" type="ORF">BJ998_000171</name>
</gene>
<dbReference type="PROSITE" id="PS50240">
    <property type="entry name" value="TRYPSIN_DOM"/>
    <property type="match status" value="1"/>
</dbReference>
<dbReference type="Gene3D" id="2.40.10.10">
    <property type="entry name" value="Trypsin-like serine proteases"/>
    <property type="match status" value="1"/>
</dbReference>
<dbReference type="InterPro" id="IPR009003">
    <property type="entry name" value="Peptidase_S1_PA"/>
</dbReference>
<protein>
    <submittedName>
        <fullName evidence="5">Secreted trypsin-like serine protease</fullName>
    </submittedName>
</protein>